<accession>A0A3D8WX87</accession>
<dbReference type="RefSeq" id="WP_116077435.1">
    <property type="nucleotide sequence ID" value="NZ_CP187632.1"/>
</dbReference>
<sequence>MSKTPIKDYDEIITVVNKYIDGLISGDKEVVKQAFHKDATMYGYNTTDGFLGGSIDNLWDFMDKAGPAKNLKSRIDILDVEGTIASVRVSLENDAYGESYTDFHQLLKLDGEWIIISKLFHLHS</sequence>
<name>A0A3D8WX87_PRIMG</name>
<evidence type="ECO:0008006" key="3">
    <source>
        <dbReference type="Google" id="ProtNLM"/>
    </source>
</evidence>
<proteinExistence type="predicted"/>
<dbReference type="Gene3D" id="3.10.450.50">
    <property type="match status" value="1"/>
</dbReference>
<dbReference type="AlphaFoldDB" id="A0A3D8WX87"/>
<dbReference type="Proteomes" id="UP000256519">
    <property type="component" value="Unassembled WGS sequence"/>
</dbReference>
<evidence type="ECO:0000313" key="2">
    <source>
        <dbReference type="Proteomes" id="UP000256519"/>
    </source>
</evidence>
<dbReference type="SUPFAM" id="SSF54427">
    <property type="entry name" value="NTF2-like"/>
    <property type="match status" value="1"/>
</dbReference>
<organism evidence="1 2">
    <name type="scientific">Priestia megaterium</name>
    <name type="common">Bacillus megaterium</name>
    <dbReference type="NCBI Taxonomy" id="1404"/>
    <lineage>
        <taxon>Bacteria</taxon>
        <taxon>Bacillati</taxon>
        <taxon>Bacillota</taxon>
        <taxon>Bacilli</taxon>
        <taxon>Bacillales</taxon>
        <taxon>Bacillaceae</taxon>
        <taxon>Priestia</taxon>
    </lineage>
</organism>
<dbReference type="Pfam" id="PF12893">
    <property type="entry name" value="Lumazine_bd_2"/>
    <property type="match status" value="1"/>
</dbReference>
<gene>
    <name evidence="1" type="ORF">C3744_23585</name>
</gene>
<protein>
    <recommendedName>
        <fullName evidence="3">Lumazine-binding protein</fullName>
    </recommendedName>
</protein>
<dbReference type="InterPro" id="IPR032710">
    <property type="entry name" value="NTF2-like_dom_sf"/>
</dbReference>
<comment type="caution">
    <text evidence="1">The sequence shown here is derived from an EMBL/GenBank/DDBJ whole genome shotgun (WGS) entry which is preliminary data.</text>
</comment>
<evidence type="ECO:0000313" key="1">
    <source>
        <dbReference type="EMBL" id="RDZ10083.1"/>
    </source>
</evidence>
<dbReference type="InterPro" id="IPR039437">
    <property type="entry name" value="FrzH/put_lumazine-bd"/>
</dbReference>
<reference evidence="1 2" key="1">
    <citation type="journal article" date="2018" name="Appl. Environ. Microbiol.">
        <title>Antimicrobial susceptibility testing and tentative epidemiological cut-off values of five Bacillus species relevant for use as animal feed additives or for plant protection.</title>
        <authorList>
            <person name="Agerso Y."/>
            <person name="Stuer-Lauridsen B."/>
            <person name="Bjerre K."/>
            <person name="Jensen M.G."/>
            <person name="Johansen E."/>
            <person name="Bennedsen M."/>
            <person name="Brockmann E."/>
            <person name="Nielsen B."/>
        </authorList>
    </citation>
    <scope>NUCLEOTIDE SEQUENCE [LARGE SCALE GENOMIC DNA]</scope>
    <source>
        <strain evidence="1 2">CHCC20162</strain>
    </source>
</reference>
<dbReference type="EMBL" id="PQWM01000032">
    <property type="protein sequence ID" value="RDZ10083.1"/>
    <property type="molecule type" value="Genomic_DNA"/>
</dbReference>